<accession>E8V1J4</accession>
<dbReference type="STRING" id="401053.AciPR4_0354"/>
<dbReference type="InterPro" id="IPR050397">
    <property type="entry name" value="Env_Response_Regulators"/>
</dbReference>
<name>E8V1J4_TERSS</name>
<dbReference type="HOGENOM" id="CLU_077340_0_0_0"/>
<evidence type="ECO:0000313" key="5">
    <source>
        <dbReference type="EMBL" id="ADV81189.1"/>
    </source>
</evidence>
<dbReference type="Pfam" id="PF13545">
    <property type="entry name" value="HTH_Crp_2"/>
    <property type="match status" value="1"/>
</dbReference>
<protein>
    <submittedName>
        <fullName evidence="5">Putative transcriptional regulator, Crp/Fnr family</fullName>
    </submittedName>
</protein>
<dbReference type="InterPro" id="IPR036388">
    <property type="entry name" value="WH-like_DNA-bd_sf"/>
</dbReference>
<keyword evidence="3" id="KW-0804">Transcription</keyword>
<organism evidence="5 6">
    <name type="scientific">Terriglobus saanensis (strain ATCC BAA-1853 / DSM 23119 / SP1PR4)</name>
    <dbReference type="NCBI Taxonomy" id="401053"/>
    <lineage>
        <taxon>Bacteria</taxon>
        <taxon>Pseudomonadati</taxon>
        <taxon>Acidobacteriota</taxon>
        <taxon>Terriglobia</taxon>
        <taxon>Terriglobales</taxon>
        <taxon>Acidobacteriaceae</taxon>
        <taxon>Terriglobus</taxon>
    </lineage>
</organism>
<dbReference type="GO" id="GO:0003677">
    <property type="term" value="F:DNA binding"/>
    <property type="evidence" value="ECO:0007669"/>
    <property type="project" value="UniProtKB-KW"/>
</dbReference>
<dbReference type="PANTHER" id="PTHR24567:SF74">
    <property type="entry name" value="HTH-TYPE TRANSCRIPTIONAL REGULATOR ARCR"/>
    <property type="match status" value="1"/>
</dbReference>
<keyword evidence="6" id="KW-1185">Reference proteome</keyword>
<dbReference type="OrthoDB" id="7506088at2"/>
<dbReference type="GO" id="GO:0003700">
    <property type="term" value="F:DNA-binding transcription factor activity"/>
    <property type="evidence" value="ECO:0007669"/>
    <property type="project" value="TreeGrafter"/>
</dbReference>
<keyword evidence="1" id="KW-0805">Transcription regulation</keyword>
<gene>
    <name evidence="5" type="ordered locus">AciPR4_0354</name>
</gene>
<evidence type="ECO:0000256" key="1">
    <source>
        <dbReference type="ARBA" id="ARBA00023015"/>
    </source>
</evidence>
<reference evidence="5 6" key="1">
    <citation type="journal article" date="2012" name="Stand. Genomic Sci.">
        <title>Complete genome sequence of Terriglobus saanensis type strain SP1PR4(T), an Acidobacteria from tundra soil.</title>
        <authorList>
            <person name="Rawat S.R."/>
            <person name="Mannisto M.K."/>
            <person name="Starovoytov V."/>
            <person name="Goodwin L."/>
            <person name="Nolan M."/>
            <person name="Hauser L."/>
            <person name="Land M."/>
            <person name="Davenport K.W."/>
            <person name="Woyke T."/>
            <person name="Haggblom M.M."/>
        </authorList>
    </citation>
    <scope>NUCLEOTIDE SEQUENCE</scope>
    <source>
        <strain evidence="6">ATCC BAA-1853 / DSM 23119 / SP1PR4</strain>
    </source>
</reference>
<dbReference type="PROSITE" id="PS50042">
    <property type="entry name" value="CNMP_BINDING_3"/>
    <property type="match status" value="1"/>
</dbReference>
<sequence>MEAPLTNRFLSTLPPAYRKSLMDRMVPVAMPRRMSVYQPGEVPRFSYFVTSGLVSVVSNLEDGTMTEIEVVGAEGISPWLQLLGNLSVNSSCFMQVAGTALRLPFAEMREEFENNIDMRRSVLAFAEHQALVMGQLAACNRRHIVDQRLARWLLMVQDRVQTEELALTQEFLAAMLGSRRTSVALAAGEMQKAGLIRYRRGKVKIIDHAGLVKRACECYTVMQGLMNGLYK</sequence>
<evidence type="ECO:0000259" key="4">
    <source>
        <dbReference type="PROSITE" id="PS50042"/>
    </source>
</evidence>
<dbReference type="KEGG" id="tsa:AciPR4_0354"/>
<dbReference type="SMART" id="SM00100">
    <property type="entry name" value="cNMP"/>
    <property type="match status" value="1"/>
</dbReference>
<proteinExistence type="predicted"/>
<dbReference type="Gene3D" id="1.10.10.10">
    <property type="entry name" value="Winged helix-like DNA-binding domain superfamily/Winged helix DNA-binding domain"/>
    <property type="match status" value="1"/>
</dbReference>
<dbReference type="SUPFAM" id="SSF46785">
    <property type="entry name" value="Winged helix' DNA-binding domain"/>
    <property type="match status" value="1"/>
</dbReference>
<keyword evidence="2" id="KW-0238">DNA-binding</keyword>
<dbReference type="Gene3D" id="2.60.120.10">
    <property type="entry name" value="Jelly Rolls"/>
    <property type="match status" value="1"/>
</dbReference>
<feature type="domain" description="Cyclic nucleotide-binding" evidence="4">
    <location>
        <begin position="9"/>
        <end position="85"/>
    </location>
</feature>
<dbReference type="PANTHER" id="PTHR24567">
    <property type="entry name" value="CRP FAMILY TRANSCRIPTIONAL REGULATORY PROTEIN"/>
    <property type="match status" value="1"/>
</dbReference>
<evidence type="ECO:0000256" key="3">
    <source>
        <dbReference type="ARBA" id="ARBA00023163"/>
    </source>
</evidence>
<dbReference type="SUPFAM" id="SSF51206">
    <property type="entry name" value="cAMP-binding domain-like"/>
    <property type="match status" value="1"/>
</dbReference>
<dbReference type="eggNOG" id="COG0664">
    <property type="taxonomic scope" value="Bacteria"/>
</dbReference>
<dbReference type="InterPro" id="IPR000595">
    <property type="entry name" value="cNMP-bd_dom"/>
</dbReference>
<dbReference type="GO" id="GO:0005829">
    <property type="term" value="C:cytosol"/>
    <property type="evidence" value="ECO:0007669"/>
    <property type="project" value="TreeGrafter"/>
</dbReference>
<dbReference type="CDD" id="cd00038">
    <property type="entry name" value="CAP_ED"/>
    <property type="match status" value="1"/>
</dbReference>
<dbReference type="InterPro" id="IPR036390">
    <property type="entry name" value="WH_DNA-bd_sf"/>
</dbReference>
<dbReference type="AlphaFoldDB" id="E8V1J4"/>
<dbReference type="InterPro" id="IPR012318">
    <property type="entry name" value="HTH_CRP"/>
</dbReference>
<dbReference type="Proteomes" id="UP000006844">
    <property type="component" value="Chromosome"/>
</dbReference>
<evidence type="ECO:0000256" key="2">
    <source>
        <dbReference type="ARBA" id="ARBA00023125"/>
    </source>
</evidence>
<dbReference type="InterPro" id="IPR014710">
    <property type="entry name" value="RmlC-like_jellyroll"/>
</dbReference>
<dbReference type="EMBL" id="CP002467">
    <property type="protein sequence ID" value="ADV81189.1"/>
    <property type="molecule type" value="Genomic_DNA"/>
</dbReference>
<evidence type="ECO:0000313" key="6">
    <source>
        <dbReference type="Proteomes" id="UP000006844"/>
    </source>
</evidence>
<dbReference type="InterPro" id="IPR018490">
    <property type="entry name" value="cNMP-bd_dom_sf"/>
</dbReference>